<evidence type="ECO:0000256" key="1">
    <source>
        <dbReference type="ARBA" id="ARBA00001231"/>
    </source>
</evidence>
<dbReference type="Gene3D" id="3.20.20.80">
    <property type="entry name" value="Glycosidases"/>
    <property type="match status" value="1"/>
</dbReference>
<protein>
    <recommendedName>
        <fullName evidence="3">beta-N-acetylhexosaminidase</fullName>
        <ecNumber evidence="3">3.2.1.52</ecNumber>
    </recommendedName>
</protein>
<dbReference type="Gene3D" id="3.30.379.10">
    <property type="entry name" value="Chitobiase/beta-hexosaminidase domain 2-like"/>
    <property type="match status" value="1"/>
</dbReference>
<keyword evidence="5" id="KW-0326">Glycosidase</keyword>
<evidence type="ECO:0000256" key="5">
    <source>
        <dbReference type="ARBA" id="ARBA00023295"/>
    </source>
</evidence>
<name>A0ABQ4DHA1_9CELL</name>
<evidence type="ECO:0000256" key="2">
    <source>
        <dbReference type="ARBA" id="ARBA00006285"/>
    </source>
</evidence>
<evidence type="ECO:0000259" key="6">
    <source>
        <dbReference type="Pfam" id="PF00728"/>
    </source>
</evidence>
<reference evidence="8 9" key="1">
    <citation type="submission" date="2021-01" db="EMBL/GenBank/DDBJ databases">
        <title>Whole genome shotgun sequence of Cellulomonas phragmiteti NBRC 110785.</title>
        <authorList>
            <person name="Komaki H."/>
            <person name="Tamura T."/>
        </authorList>
    </citation>
    <scope>NUCLEOTIDE SEQUENCE [LARGE SCALE GENOMIC DNA]</scope>
    <source>
        <strain evidence="8 9">NBRC 110785</strain>
    </source>
</reference>
<dbReference type="SUPFAM" id="SSF51445">
    <property type="entry name" value="(Trans)glycosidases"/>
    <property type="match status" value="1"/>
</dbReference>
<dbReference type="EC" id="3.2.1.52" evidence="3"/>
<evidence type="ECO:0000313" key="8">
    <source>
        <dbReference type="EMBL" id="GIG38699.1"/>
    </source>
</evidence>
<proteinExistence type="inferred from homology"/>
<keyword evidence="4" id="KW-0378">Hydrolase</keyword>
<evidence type="ECO:0000313" key="9">
    <source>
        <dbReference type="Proteomes" id="UP000614741"/>
    </source>
</evidence>
<dbReference type="SUPFAM" id="SSF55545">
    <property type="entry name" value="beta-N-acetylhexosaminidase-like domain"/>
    <property type="match status" value="1"/>
</dbReference>
<dbReference type="InterPro" id="IPR029018">
    <property type="entry name" value="Hex-like_dom2"/>
</dbReference>
<comment type="caution">
    <text evidence="8">The sequence shown here is derived from an EMBL/GenBank/DDBJ whole genome shotgun (WGS) entry which is preliminary data.</text>
</comment>
<dbReference type="Proteomes" id="UP000614741">
    <property type="component" value="Unassembled WGS sequence"/>
</dbReference>
<evidence type="ECO:0000256" key="3">
    <source>
        <dbReference type="ARBA" id="ARBA00012663"/>
    </source>
</evidence>
<dbReference type="PANTHER" id="PTHR22600">
    <property type="entry name" value="BETA-HEXOSAMINIDASE"/>
    <property type="match status" value="1"/>
</dbReference>
<comment type="catalytic activity">
    <reaction evidence="1">
        <text>Hydrolysis of terminal non-reducing N-acetyl-D-hexosamine residues in N-acetyl-beta-D-hexosaminides.</text>
        <dbReference type="EC" id="3.2.1.52"/>
    </reaction>
</comment>
<dbReference type="EMBL" id="BONP01000002">
    <property type="protein sequence ID" value="GIG38699.1"/>
    <property type="molecule type" value="Genomic_DNA"/>
</dbReference>
<comment type="similarity">
    <text evidence="2">Belongs to the glycosyl hydrolase 20 family.</text>
</comment>
<dbReference type="PRINTS" id="PR00738">
    <property type="entry name" value="GLHYDRLASE20"/>
</dbReference>
<feature type="domain" description="Glycoside hydrolase family 20 catalytic" evidence="6">
    <location>
        <begin position="136"/>
        <end position="301"/>
    </location>
</feature>
<dbReference type="PANTHER" id="PTHR22600:SF57">
    <property type="entry name" value="BETA-N-ACETYLHEXOSAMINIDASE"/>
    <property type="match status" value="1"/>
</dbReference>
<dbReference type="Pfam" id="PF02838">
    <property type="entry name" value="Glyco_hydro_20b"/>
    <property type="match status" value="1"/>
</dbReference>
<dbReference type="InterPro" id="IPR017853">
    <property type="entry name" value="GH"/>
</dbReference>
<dbReference type="InterPro" id="IPR015883">
    <property type="entry name" value="Glyco_hydro_20_cat"/>
</dbReference>
<accession>A0ABQ4DHA1</accession>
<dbReference type="RefSeq" id="WP_203670763.1">
    <property type="nucleotide sequence ID" value="NZ_BONP01000002.1"/>
</dbReference>
<dbReference type="InterPro" id="IPR025705">
    <property type="entry name" value="Beta_hexosaminidase_sua/sub"/>
</dbReference>
<evidence type="ECO:0000256" key="4">
    <source>
        <dbReference type="ARBA" id="ARBA00022801"/>
    </source>
</evidence>
<dbReference type="Pfam" id="PF00728">
    <property type="entry name" value="Glyco_hydro_20"/>
    <property type="match status" value="2"/>
</dbReference>
<gene>
    <name evidence="8" type="ORF">Cph01nite_04610</name>
</gene>
<organism evidence="8 9">
    <name type="scientific">Cellulomonas phragmiteti</name>
    <dbReference type="NCBI Taxonomy" id="478780"/>
    <lineage>
        <taxon>Bacteria</taxon>
        <taxon>Bacillati</taxon>
        <taxon>Actinomycetota</taxon>
        <taxon>Actinomycetes</taxon>
        <taxon>Micrococcales</taxon>
        <taxon>Cellulomonadaceae</taxon>
        <taxon>Cellulomonas</taxon>
    </lineage>
</organism>
<evidence type="ECO:0000259" key="7">
    <source>
        <dbReference type="Pfam" id="PF02838"/>
    </source>
</evidence>
<feature type="domain" description="Glycoside hydrolase family 20 catalytic" evidence="6">
    <location>
        <begin position="311"/>
        <end position="452"/>
    </location>
</feature>
<dbReference type="CDD" id="cd06568">
    <property type="entry name" value="GH20_SpHex_like"/>
    <property type="match status" value="1"/>
</dbReference>
<feature type="domain" description="Beta-hexosaminidase bacterial type N-terminal" evidence="7">
    <location>
        <begin position="6"/>
        <end position="133"/>
    </location>
</feature>
<dbReference type="InterPro" id="IPR015882">
    <property type="entry name" value="HEX_bac_N"/>
</dbReference>
<keyword evidence="9" id="KW-1185">Reference proteome</keyword>
<sequence length="489" mass="53256">MSDVSGVVPAPLVVQPSSQAPFVITRSTVVVVDAADDLMPLAVLTADLLGRVSGRAVEIRYADLDTPGVVRMRLVDDLPPGPETYRVVVGGGRVRLEARTTEGLVHAVVTLRQLLRERPDGGIEVDAVRIEDAPRYAWRGLSVDVARHFVSVPDLKVVIGLMGHYKLNVLHLHLTDDQAWRLDMPSRPELVRRSSAHSVGGDPGGYYSAADWDDILAYARARAIRVVPEIDVPGHVNAALHAYGELTPDGQPAPEYLGIDVGFSRLHDDLPATHAFLADVFGDLADMTPGRYLHIGGDEVLTMGADEYARLVRSAAAAVTAHGKRVVAWQEVAAVPDLPVGTVVQYWDTRADPEPFVAAARAGARILLSPGSRVYLDMKYEPGFPLGLEWAGHVDLRDAYDWEPATLVDGLPPDAVVGVEAAVWTETLRTLDDLTTMLLPRLAAVAEVAWSAPGRRDFDDFTERLRGHGAHWERMGIAWHRSSQGRWDG</sequence>